<dbReference type="Proteomes" id="UP000265618">
    <property type="component" value="Unassembled WGS sequence"/>
</dbReference>
<dbReference type="PANTHER" id="PTHR34448:SF1">
    <property type="entry name" value="BLL6088 PROTEIN"/>
    <property type="match status" value="1"/>
</dbReference>
<evidence type="ECO:0000313" key="2">
    <source>
        <dbReference type="EMBL" id="GIQ86870.1"/>
    </source>
</evidence>
<name>A0A9K3D272_9EUKA</name>
<keyword evidence="1" id="KW-0479">Metal-binding</keyword>
<dbReference type="InterPro" id="IPR052170">
    <property type="entry name" value="M29_Exopeptidase"/>
</dbReference>
<dbReference type="AlphaFoldDB" id="A0A9K3D272"/>
<dbReference type="SUPFAM" id="SSF144052">
    <property type="entry name" value="Thermophilic metalloprotease-like"/>
    <property type="match status" value="1"/>
</dbReference>
<reference evidence="2 3" key="1">
    <citation type="journal article" date="2018" name="PLoS ONE">
        <title>The draft genome of Kipferlia bialata reveals reductive genome evolution in fornicate parasites.</title>
        <authorList>
            <person name="Tanifuji G."/>
            <person name="Takabayashi S."/>
            <person name="Kume K."/>
            <person name="Takagi M."/>
            <person name="Nakayama T."/>
            <person name="Kamikawa R."/>
            <person name="Inagaki Y."/>
            <person name="Hashimoto T."/>
        </authorList>
    </citation>
    <scope>NUCLEOTIDE SEQUENCE [LARGE SCALE GENOMIC DNA]</scope>
    <source>
        <strain evidence="2">NY0173</strain>
    </source>
</reference>
<protein>
    <recommendedName>
        <fullName evidence="4">Leucyl aminopeptidase</fullName>
    </recommendedName>
</protein>
<dbReference type="EMBL" id="BDIP01002817">
    <property type="protein sequence ID" value="GIQ86870.1"/>
    <property type="molecule type" value="Genomic_DNA"/>
</dbReference>
<dbReference type="PANTHER" id="PTHR34448">
    <property type="entry name" value="AMINOPEPTIDASE"/>
    <property type="match status" value="1"/>
</dbReference>
<feature type="non-terminal residue" evidence="2">
    <location>
        <position position="1"/>
    </location>
</feature>
<proteinExistence type="predicted"/>
<evidence type="ECO:0000313" key="3">
    <source>
        <dbReference type="Proteomes" id="UP000265618"/>
    </source>
</evidence>
<gene>
    <name evidence="2" type="ORF">KIPB_008798</name>
</gene>
<comment type="caution">
    <text evidence="2">The sequence shown here is derived from an EMBL/GenBank/DDBJ whole genome shotgun (WGS) entry which is preliminary data.</text>
</comment>
<accession>A0A9K3D272</accession>
<sequence length="325" mass="34815">IPKVTIAWYRNAGGNNADLPVMCHPIGGGRDTPTLHKADDLEGMEEMPFKELFKAHSIVMCPTELSATAPMKVVAKAAGTGPDGLRAATMPGFTEAMVPALRLDYGIINKRVNMLKDLIHVAEQADLVFTVEGTEHKLTLDLRHRPGHASGGLFPNNGTAGNLPSGEAYIVPYEGEIAGDASRSQGTMPVQIGDEVVVYRIEGNKAVEVLTDGPASQEEWRHIQAEPAYANLAELGLGVLGDFGLKPTGSILLDEKLGLHIAFGRSDHFTGGTVGPKDFSCPDAVIHLDRVYIPETQPKVHVNSCTLTGPSLDRVILRDNVFIGL</sequence>
<keyword evidence="3" id="KW-1185">Reference proteome</keyword>
<evidence type="ECO:0008006" key="4">
    <source>
        <dbReference type="Google" id="ProtNLM"/>
    </source>
</evidence>
<evidence type="ECO:0000256" key="1">
    <source>
        <dbReference type="ARBA" id="ARBA00022723"/>
    </source>
</evidence>
<dbReference type="GO" id="GO:0046872">
    <property type="term" value="F:metal ion binding"/>
    <property type="evidence" value="ECO:0007669"/>
    <property type="project" value="UniProtKB-KW"/>
</dbReference>
<organism evidence="2 3">
    <name type="scientific">Kipferlia bialata</name>
    <dbReference type="NCBI Taxonomy" id="797122"/>
    <lineage>
        <taxon>Eukaryota</taxon>
        <taxon>Metamonada</taxon>
        <taxon>Carpediemonas-like organisms</taxon>
        <taxon>Kipferlia</taxon>
    </lineage>
</organism>